<keyword evidence="3" id="KW-1185">Reference proteome</keyword>
<evidence type="ECO:0000313" key="3">
    <source>
        <dbReference type="Proteomes" id="UP000434209"/>
    </source>
</evidence>
<feature type="compositionally biased region" description="Basic and acidic residues" evidence="1">
    <location>
        <begin position="52"/>
        <end position="72"/>
    </location>
</feature>
<dbReference type="EMBL" id="CP046909">
    <property type="protein sequence ID" value="QGZ55531.1"/>
    <property type="molecule type" value="Genomic_DNA"/>
</dbReference>
<sequence length="78" mass="8798">METFAIPWLGCKGICKEQASEWRSLAVNALDDGRALGGAAFHELAVCANDKSRLRDSPGRATEREKPREMLRRRNARR</sequence>
<protein>
    <submittedName>
        <fullName evidence="2">Uncharacterized protein</fullName>
    </submittedName>
</protein>
<proteinExistence type="predicted"/>
<feature type="region of interest" description="Disordered" evidence="1">
    <location>
        <begin position="52"/>
        <end position="78"/>
    </location>
</feature>
<reference evidence="2 3" key="1">
    <citation type="submission" date="2019-12" db="EMBL/GenBank/DDBJ databases">
        <title>Paraburkholderia acidiphila 7Q-K02 sp. nov and Paraburkholderia acidisoli DHF22 sp. nov., two strains isolated from forest soil.</title>
        <authorList>
            <person name="Gao Z."/>
            <person name="Qiu L."/>
        </authorList>
    </citation>
    <scope>NUCLEOTIDE SEQUENCE [LARGE SCALE GENOMIC DNA]</scope>
    <source>
        <strain evidence="2 3">7Q-K02</strain>
    </source>
</reference>
<dbReference type="RefSeq" id="WP_158758582.1">
    <property type="nucleotide sequence ID" value="NZ_CP046909.1"/>
</dbReference>
<organism evidence="2 3">
    <name type="scientific">Paraburkholderia acidiphila</name>
    <dbReference type="NCBI Taxonomy" id="2571747"/>
    <lineage>
        <taxon>Bacteria</taxon>
        <taxon>Pseudomonadati</taxon>
        <taxon>Pseudomonadota</taxon>
        <taxon>Betaproteobacteria</taxon>
        <taxon>Burkholderiales</taxon>
        <taxon>Burkholderiaceae</taxon>
        <taxon>Paraburkholderia</taxon>
    </lineage>
</organism>
<evidence type="ECO:0000256" key="1">
    <source>
        <dbReference type="SAM" id="MobiDB-lite"/>
    </source>
</evidence>
<evidence type="ECO:0000313" key="2">
    <source>
        <dbReference type="EMBL" id="QGZ55531.1"/>
    </source>
</evidence>
<dbReference type="Proteomes" id="UP000434209">
    <property type="component" value="Chromosome 1"/>
</dbReference>
<dbReference type="KEGG" id="pacp:FAZ97_11745"/>
<dbReference type="AlphaFoldDB" id="A0A7Z2G5C5"/>
<name>A0A7Z2G5C5_9BURK</name>
<gene>
    <name evidence="2" type="ORF">FAZ97_11745</name>
</gene>
<accession>A0A7Z2G5C5</accession>